<evidence type="ECO:0000313" key="1">
    <source>
        <dbReference type="EMBL" id="KIK37522.1"/>
    </source>
</evidence>
<accession>A0A0D0ATG0</accession>
<keyword evidence="2" id="KW-1185">Reference proteome</keyword>
<gene>
    <name evidence="1" type="ORF">CY34DRAFT_810238</name>
</gene>
<dbReference type="EMBL" id="KN835445">
    <property type="protein sequence ID" value="KIK37522.1"/>
    <property type="molecule type" value="Genomic_DNA"/>
</dbReference>
<dbReference type="AlphaFoldDB" id="A0A0D0ATG0"/>
<protein>
    <submittedName>
        <fullName evidence="1">Uncharacterized protein</fullName>
    </submittedName>
</protein>
<sequence length="56" mass="6650">MPTRFRGWVLDEVRINRVRYEQEWSRESTPLESCVSGLFNGPSCHYDPNLLMSLLY</sequence>
<organism evidence="1 2">
    <name type="scientific">Suillus luteus UH-Slu-Lm8-n1</name>
    <dbReference type="NCBI Taxonomy" id="930992"/>
    <lineage>
        <taxon>Eukaryota</taxon>
        <taxon>Fungi</taxon>
        <taxon>Dikarya</taxon>
        <taxon>Basidiomycota</taxon>
        <taxon>Agaricomycotina</taxon>
        <taxon>Agaricomycetes</taxon>
        <taxon>Agaricomycetidae</taxon>
        <taxon>Boletales</taxon>
        <taxon>Suillineae</taxon>
        <taxon>Suillaceae</taxon>
        <taxon>Suillus</taxon>
    </lineage>
</organism>
<name>A0A0D0ATG0_9AGAM</name>
<reference evidence="2" key="2">
    <citation type="submission" date="2015-01" db="EMBL/GenBank/DDBJ databases">
        <title>Evolutionary Origins and Diversification of the Mycorrhizal Mutualists.</title>
        <authorList>
            <consortium name="DOE Joint Genome Institute"/>
            <consortium name="Mycorrhizal Genomics Consortium"/>
            <person name="Kohler A."/>
            <person name="Kuo A."/>
            <person name="Nagy L.G."/>
            <person name="Floudas D."/>
            <person name="Copeland A."/>
            <person name="Barry K.W."/>
            <person name="Cichocki N."/>
            <person name="Veneault-Fourrey C."/>
            <person name="LaButti K."/>
            <person name="Lindquist E.A."/>
            <person name="Lipzen A."/>
            <person name="Lundell T."/>
            <person name="Morin E."/>
            <person name="Murat C."/>
            <person name="Riley R."/>
            <person name="Ohm R."/>
            <person name="Sun H."/>
            <person name="Tunlid A."/>
            <person name="Henrissat B."/>
            <person name="Grigoriev I.V."/>
            <person name="Hibbett D.S."/>
            <person name="Martin F."/>
        </authorList>
    </citation>
    <scope>NUCLEOTIDE SEQUENCE [LARGE SCALE GENOMIC DNA]</scope>
    <source>
        <strain evidence="2">UH-Slu-Lm8-n1</strain>
    </source>
</reference>
<dbReference type="Proteomes" id="UP000054485">
    <property type="component" value="Unassembled WGS sequence"/>
</dbReference>
<evidence type="ECO:0000313" key="2">
    <source>
        <dbReference type="Proteomes" id="UP000054485"/>
    </source>
</evidence>
<proteinExistence type="predicted"/>
<dbReference type="InParanoid" id="A0A0D0ATG0"/>
<dbReference type="HOGENOM" id="CLU_3015768_0_0_1"/>
<reference evidence="1 2" key="1">
    <citation type="submission" date="2014-04" db="EMBL/GenBank/DDBJ databases">
        <authorList>
            <consortium name="DOE Joint Genome Institute"/>
            <person name="Kuo A."/>
            <person name="Ruytinx J."/>
            <person name="Rineau F."/>
            <person name="Colpaert J."/>
            <person name="Kohler A."/>
            <person name="Nagy L.G."/>
            <person name="Floudas D."/>
            <person name="Copeland A."/>
            <person name="Barry K.W."/>
            <person name="Cichocki N."/>
            <person name="Veneault-Fourrey C."/>
            <person name="LaButti K."/>
            <person name="Lindquist E.A."/>
            <person name="Lipzen A."/>
            <person name="Lundell T."/>
            <person name="Morin E."/>
            <person name="Murat C."/>
            <person name="Sun H."/>
            <person name="Tunlid A."/>
            <person name="Henrissat B."/>
            <person name="Grigoriev I.V."/>
            <person name="Hibbett D.S."/>
            <person name="Martin F."/>
            <person name="Nordberg H.P."/>
            <person name="Cantor M.N."/>
            <person name="Hua S.X."/>
        </authorList>
    </citation>
    <scope>NUCLEOTIDE SEQUENCE [LARGE SCALE GENOMIC DNA]</scope>
    <source>
        <strain evidence="1 2">UH-Slu-Lm8-n1</strain>
    </source>
</reference>